<dbReference type="EC" id="5.4.99.17" evidence="7"/>
<dbReference type="InterPro" id="IPR006400">
    <property type="entry name" value="Hopene-cyclase"/>
</dbReference>
<sequence length="623" mass="68114">MLTAASRGTCAAARRATGAAVDHLLAGQDTAGWWSAELETNVTMTAEHVLLLSFLGLPHDDIRAGAVRHLLSAQREDGSWGLYHEAPADLSTTIEAYMALRVLGVDAQRTELRSALRVIHDQGGAAHARVFTKIWLALFGAYPWQGVPSMPPELVWLPPRVPLNLYDFACWARGTVAPLLIVLSHRPHRPLPFSLAELVLPGTEWRLSRVEAGGPFGWADHLLKLYDRSRFQPGRRSSRRRLVRWISEHQEADGGWGGIQPPWVYSLIALHLEGLPLTHPVIRRGLHGLRRFAIDDAGGWRLQACMSPVWDTALAVIALRRAGVPGDAAPIRAAVSWLLSEQILGGGDWQVRCPSGTEGGGWAFEFDNDIYPDVDDTAVVVLALLTAEQTPAVRIAVERARRWVTAMRSGNGAWAAFDRDNIRPIVYRLPFADFGAMLDPPSEDVTAHAVEMLSAMGEPPSGDLLRPAVDYLRSSQRAQGSWFGRWGVNHLYGTWCVVSALAPLHLADRQVTEALAWTERAQNADGGWGETCHSYADDSFAGVGASTASQTAWAMLTLQAGAGPHHRACAAGVGYLMDRQVDGTWAEAEHTGTGFPGDFYINYHLYRHVFPLMALAPHAGVDD</sequence>
<dbReference type="InterPro" id="IPR008930">
    <property type="entry name" value="Terpenoid_cyclase/PrenylTrfase"/>
</dbReference>
<dbReference type="GO" id="GO:0051007">
    <property type="term" value="F:squalene-hopene cyclase activity"/>
    <property type="evidence" value="ECO:0007669"/>
    <property type="project" value="UniProtKB-EC"/>
</dbReference>
<dbReference type="Proteomes" id="UP000614410">
    <property type="component" value="Unassembled WGS sequence"/>
</dbReference>
<dbReference type="InterPro" id="IPR018333">
    <property type="entry name" value="Squalene_cyclase"/>
</dbReference>
<evidence type="ECO:0000256" key="4">
    <source>
        <dbReference type="ARBA" id="ARBA00023235"/>
    </source>
</evidence>
<dbReference type="Gene3D" id="1.50.10.20">
    <property type="match status" value="2"/>
</dbReference>
<dbReference type="NCBIfam" id="TIGR01507">
    <property type="entry name" value="hopene_cyclase"/>
    <property type="match status" value="1"/>
</dbReference>
<dbReference type="InterPro" id="IPR032697">
    <property type="entry name" value="SQ_cyclase_N"/>
</dbReference>
<evidence type="ECO:0000256" key="3">
    <source>
        <dbReference type="ARBA" id="ARBA00022737"/>
    </source>
</evidence>
<dbReference type="GO" id="GO:0005811">
    <property type="term" value="C:lipid droplet"/>
    <property type="evidence" value="ECO:0007669"/>
    <property type="project" value="InterPro"/>
</dbReference>
<keyword evidence="4 7" id="KW-0413">Isomerase</keyword>
<evidence type="ECO:0000259" key="6">
    <source>
        <dbReference type="Pfam" id="PF13249"/>
    </source>
</evidence>
<evidence type="ECO:0000313" key="8">
    <source>
        <dbReference type="Proteomes" id="UP000614410"/>
    </source>
</evidence>
<dbReference type="InterPro" id="IPR032696">
    <property type="entry name" value="SQ_cyclase_C"/>
</dbReference>
<comment type="pathway">
    <text evidence="1">Secondary metabolite biosynthesis; hopanoid biosynthesis.</text>
</comment>
<dbReference type="SUPFAM" id="SSF48239">
    <property type="entry name" value="Terpenoid cyclases/Protein prenyltransferases"/>
    <property type="match status" value="2"/>
</dbReference>
<dbReference type="PANTHER" id="PTHR11764:SF20">
    <property type="entry name" value="LANOSTEROL SYNTHASE"/>
    <property type="match status" value="1"/>
</dbReference>
<dbReference type="SFLD" id="SFLDG01016">
    <property type="entry name" value="Prenyltransferase_Like_2"/>
    <property type="match status" value="1"/>
</dbReference>
<dbReference type="EMBL" id="JAEKNN010000021">
    <property type="protein sequence ID" value="MBJ7608621.1"/>
    <property type="molecule type" value="Genomic_DNA"/>
</dbReference>
<evidence type="ECO:0000256" key="1">
    <source>
        <dbReference type="ARBA" id="ARBA00004999"/>
    </source>
</evidence>
<dbReference type="GO" id="GO:0016104">
    <property type="term" value="P:triterpenoid biosynthetic process"/>
    <property type="evidence" value="ECO:0007669"/>
    <property type="project" value="InterPro"/>
</dbReference>
<dbReference type="Pfam" id="PF13249">
    <property type="entry name" value="SQHop_cyclase_N"/>
    <property type="match status" value="1"/>
</dbReference>
<gene>
    <name evidence="7" type="primary">shc</name>
    <name evidence="7" type="ORF">JF887_04205</name>
</gene>
<organism evidence="7 8">
    <name type="scientific">Candidatus Amunia macphersoniae</name>
    <dbReference type="NCBI Taxonomy" id="3127014"/>
    <lineage>
        <taxon>Bacteria</taxon>
        <taxon>Bacillati</taxon>
        <taxon>Candidatus Dormiibacterota</taxon>
        <taxon>Candidatus Dormibacteria</taxon>
        <taxon>Candidatus Aeolococcales</taxon>
        <taxon>Candidatus Aeolococcaceae</taxon>
        <taxon>Candidatus Amunia</taxon>
    </lineage>
</organism>
<evidence type="ECO:0000313" key="7">
    <source>
        <dbReference type="EMBL" id="MBJ7608621.1"/>
    </source>
</evidence>
<accession>A0A934KFM4</accession>
<dbReference type="AlphaFoldDB" id="A0A934KFM4"/>
<dbReference type="PANTHER" id="PTHR11764">
    <property type="entry name" value="TERPENE CYCLASE/MUTASE FAMILY MEMBER"/>
    <property type="match status" value="1"/>
</dbReference>
<feature type="domain" description="Squalene cyclase C-terminal" evidence="5">
    <location>
        <begin position="306"/>
        <end position="616"/>
    </location>
</feature>
<comment type="caution">
    <text evidence="7">The sequence shown here is derived from an EMBL/GenBank/DDBJ whole genome shotgun (WGS) entry which is preliminary data.</text>
</comment>
<evidence type="ECO:0000259" key="5">
    <source>
        <dbReference type="Pfam" id="PF13243"/>
    </source>
</evidence>
<dbReference type="Pfam" id="PF13243">
    <property type="entry name" value="SQHop_cyclase_C"/>
    <property type="match status" value="1"/>
</dbReference>
<reference evidence="7 8" key="1">
    <citation type="submission" date="2020-10" db="EMBL/GenBank/DDBJ databases">
        <title>Ca. Dormibacterota MAGs.</title>
        <authorList>
            <person name="Montgomery K."/>
        </authorList>
    </citation>
    <scope>NUCLEOTIDE SEQUENCE [LARGE SCALE GENOMIC DNA]</scope>
    <source>
        <strain evidence="7">Mitchell_Peninsula_5</strain>
    </source>
</reference>
<evidence type="ECO:0000256" key="2">
    <source>
        <dbReference type="ARBA" id="ARBA00009755"/>
    </source>
</evidence>
<proteinExistence type="inferred from homology"/>
<feature type="domain" description="Squalene cyclase N-terminal" evidence="6">
    <location>
        <begin position="19"/>
        <end position="296"/>
    </location>
</feature>
<comment type="similarity">
    <text evidence="2">Belongs to the terpene cyclase/mutase family.</text>
</comment>
<dbReference type="NCBIfam" id="TIGR01787">
    <property type="entry name" value="squalene_cyclas"/>
    <property type="match status" value="1"/>
</dbReference>
<protein>
    <submittedName>
        <fullName evidence="7">Squalene--hopene cyclase</fullName>
        <ecNumber evidence="7">5.4.99.17</ecNumber>
    </submittedName>
</protein>
<name>A0A934KFM4_9BACT</name>
<keyword evidence="3" id="KW-0677">Repeat</keyword>